<proteinExistence type="predicted"/>
<organism evidence="4 5">
    <name type="scientific">Pestalotiopsis fici (strain W106-1 / CGMCC3.15140)</name>
    <dbReference type="NCBI Taxonomy" id="1229662"/>
    <lineage>
        <taxon>Eukaryota</taxon>
        <taxon>Fungi</taxon>
        <taxon>Dikarya</taxon>
        <taxon>Ascomycota</taxon>
        <taxon>Pezizomycotina</taxon>
        <taxon>Sordariomycetes</taxon>
        <taxon>Xylariomycetidae</taxon>
        <taxon>Amphisphaeriales</taxon>
        <taxon>Sporocadaceae</taxon>
        <taxon>Pestalotiopsis</taxon>
    </lineage>
</organism>
<dbReference type="OrthoDB" id="4798501at2759"/>
<dbReference type="PANTHER" id="PTHR40081">
    <property type="entry name" value="CONCANAVALIN A-LIKE LECTIN/GLUCANASE"/>
    <property type="match status" value="1"/>
</dbReference>
<dbReference type="InterPro" id="IPR048331">
    <property type="entry name" value="PcRGLX/YetA_3rd"/>
</dbReference>
<accession>W3WSF6</accession>
<dbReference type="InterPro" id="IPR045793">
    <property type="entry name" value="PcRGLX/YetA-like"/>
</dbReference>
<evidence type="ECO:0000313" key="5">
    <source>
        <dbReference type="Proteomes" id="UP000030651"/>
    </source>
</evidence>
<dbReference type="HOGENOM" id="CLU_005777_0_0_1"/>
<dbReference type="AlphaFoldDB" id="W3WSF6"/>
<evidence type="ECO:0000259" key="3">
    <source>
        <dbReference type="Pfam" id="PF21346"/>
    </source>
</evidence>
<dbReference type="Pfam" id="PF21345">
    <property type="entry name" value="PcRGLX_2nd"/>
    <property type="match status" value="1"/>
</dbReference>
<dbReference type="InParanoid" id="W3WSF6"/>
<protein>
    <submittedName>
        <fullName evidence="4">Uncharacterized protein</fullName>
    </submittedName>
</protein>
<dbReference type="Proteomes" id="UP000030651">
    <property type="component" value="Unassembled WGS sequence"/>
</dbReference>
<dbReference type="EMBL" id="KI912117">
    <property type="protein sequence ID" value="ETS76793.1"/>
    <property type="molecule type" value="Genomic_DNA"/>
</dbReference>
<reference evidence="5" key="1">
    <citation type="journal article" date="2015" name="BMC Genomics">
        <title>Genomic and transcriptomic analysis of the endophytic fungus Pestalotiopsis fici reveals its lifestyle and high potential for synthesis of natural products.</title>
        <authorList>
            <person name="Wang X."/>
            <person name="Zhang X."/>
            <person name="Liu L."/>
            <person name="Xiang M."/>
            <person name="Wang W."/>
            <person name="Sun X."/>
            <person name="Che Y."/>
            <person name="Guo L."/>
            <person name="Liu G."/>
            <person name="Guo L."/>
            <person name="Wang C."/>
            <person name="Yin W.B."/>
            <person name="Stadler M."/>
            <person name="Zhang X."/>
            <person name="Liu X."/>
        </authorList>
    </citation>
    <scope>NUCLEOTIDE SEQUENCE [LARGE SCALE GENOMIC DNA]</scope>
    <source>
        <strain evidence="5">W106-1 / CGMCC3.15140</strain>
    </source>
</reference>
<feature type="domain" description="PcRGLX/YetA-like C-terminal alpha/alpha toroid" evidence="3">
    <location>
        <begin position="458"/>
        <end position="888"/>
    </location>
</feature>
<dbReference type="Pfam" id="PF21346">
    <property type="entry name" value="PcRGLX_3rd"/>
    <property type="match status" value="1"/>
</dbReference>
<dbReference type="KEGG" id="pfy:PFICI_12180"/>
<dbReference type="RefSeq" id="XP_007838952.1">
    <property type="nucleotide sequence ID" value="XM_007840761.1"/>
</dbReference>
<dbReference type="OMA" id="GMSDFWE"/>
<feature type="domain" description="PcRGLX/YetA-like central beta-sandwich" evidence="2">
    <location>
        <begin position="104"/>
        <end position="451"/>
    </location>
</feature>
<feature type="domain" description="PcRGLX/YetA-like N-terminal RIFT barrel" evidence="1">
    <location>
        <begin position="12"/>
        <end position="92"/>
    </location>
</feature>
<dbReference type="Pfam" id="PF19501">
    <property type="entry name" value="PcRGLX_1st"/>
    <property type="match status" value="1"/>
</dbReference>
<dbReference type="InterPro" id="IPR048329">
    <property type="entry name" value="PcRGLX_1st"/>
</dbReference>
<dbReference type="PANTHER" id="PTHR40081:SF1">
    <property type="entry name" value="TAT PATHWAY SIGNAL SEQUENCE DOMAIN PROTEIN"/>
    <property type="match status" value="1"/>
</dbReference>
<dbReference type="eggNOG" id="ENOG502RK4D">
    <property type="taxonomic scope" value="Eukaryota"/>
</dbReference>
<evidence type="ECO:0000259" key="2">
    <source>
        <dbReference type="Pfam" id="PF21345"/>
    </source>
</evidence>
<sequence>MSSASQGSKIKPQVKWLDVSQGSLGLENGASFGMPWPRGLYQPGQRFAIEGNGQQWSLDSRELALWSDGSLKWTVHSVSGQVEYCEKYAIKASTEEARAGIPLRTVEDEIELSNILGLRIKFAAPGNSCLFKEVSMNNNIICSGATIIASINHKVFFTTVREIQVEETTFSRVVIKVSGNVTSAQGQTQLPFDVRVYMYSHSPTLKIVHSFIHDLDSDSPLTSLGLRFSVSFQSTELYNRHVRLGGSEGGTLREEVQGLSGLRFGPCRQHMIDQTSGTAVTLRETEWEKTELGRGLTYVPSWNDYTLSQLSSDGFTIKKRTRKGCSWVKVAGGSRADGTAFIGSAKCGGLAVGMADFWERYPTQIDLGNLTAETGSVTIWLYSPLAEPLETAPYHDGLGLDTYEKQLEALNVTYEDYEPDFASANGIARTNVLFVKLFEAIPSNTHFSHFSSFVRNMPRLVVDLEYMHSTEVFHGCWAPDYRLQGRNPYGSEVEIEGNLELLFDFYKGQVEQHRWFGFWDHGDVQHTFDPLRHAWKYDVGGFAWDNSELSTDLWLWMYYLHTGRADVFRMAEAMTRHTGEVDVYHCGRFKGFGTRHGVQHWSDSSKQLRISNAMYRRIYYYLTGDERAGDLIAELQDCQFALLSLDSHRKVQKHSDIPDGFAMANIGLDCGPVSAAWLSAWERRSTGWEKARTLLLNMLQGISRLTHGIGNNAMLLNPATGEVRECTSPTPPYTISHLSMLFGFPEIFAELIHYARHEHPEIVQQFLKVWLQYCRAYNGGRHVQLEEFGFEFPTSAGWNQSHSTITAFAAVEQEDDQLAQAAWDQFFNCKASGNNSGGYDRSHDWTILAAAGPEYFNPGQEAPWITTNEAARYGVSAIFNLANIGTYLQDTQCGELDIVDCQTTLRRIESS</sequence>
<dbReference type="InterPro" id="IPR048330">
    <property type="entry name" value="PcRGLX/YetA_2nd"/>
</dbReference>
<evidence type="ECO:0000259" key="1">
    <source>
        <dbReference type="Pfam" id="PF19501"/>
    </source>
</evidence>
<evidence type="ECO:0000313" key="4">
    <source>
        <dbReference type="EMBL" id="ETS76793.1"/>
    </source>
</evidence>
<name>W3WSF6_PESFW</name>
<keyword evidence="5" id="KW-1185">Reference proteome</keyword>
<gene>
    <name evidence="4" type="ORF">PFICI_12180</name>
</gene>
<dbReference type="GeneID" id="19277193"/>